<dbReference type="GO" id="GO:0003352">
    <property type="term" value="P:regulation of cilium movement"/>
    <property type="evidence" value="ECO:0007669"/>
    <property type="project" value="TreeGrafter"/>
</dbReference>
<feature type="region of interest" description="Disordered" evidence="7">
    <location>
        <begin position="1"/>
        <end position="43"/>
    </location>
</feature>
<evidence type="ECO:0000256" key="6">
    <source>
        <dbReference type="SAM" id="Coils"/>
    </source>
</evidence>
<dbReference type="AlphaFoldDB" id="A0A9Q0Y5G0"/>
<keyword evidence="3 6" id="KW-0175">Coiled coil</keyword>
<keyword evidence="4" id="KW-0969">Cilium</keyword>
<comment type="caution">
    <text evidence="9">The sequence shown here is derived from an EMBL/GenBank/DDBJ whole genome shotgun (WGS) entry which is preliminary data.</text>
</comment>
<dbReference type="PANTHER" id="PTHR21625:SF1">
    <property type="entry name" value="DYNEIN REGULATORY COMPLEX PROTEIN 1"/>
    <property type="match status" value="1"/>
</dbReference>
<dbReference type="Pfam" id="PF14772">
    <property type="entry name" value="NYD-SP28"/>
    <property type="match status" value="1"/>
</dbReference>
<evidence type="ECO:0000256" key="5">
    <source>
        <dbReference type="ARBA" id="ARBA00023273"/>
    </source>
</evidence>
<dbReference type="GO" id="GO:0060285">
    <property type="term" value="P:cilium-dependent cell motility"/>
    <property type="evidence" value="ECO:0007669"/>
    <property type="project" value="TreeGrafter"/>
</dbReference>
<keyword evidence="10" id="KW-1185">Reference proteome</keyword>
<proteinExistence type="predicted"/>
<dbReference type="Proteomes" id="UP001142489">
    <property type="component" value="Unassembled WGS sequence"/>
</dbReference>
<feature type="coiled-coil region" evidence="6">
    <location>
        <begin position="129"/>
        <end position="215"/>
    </location>
</feature>
<organism evidence="9 10">
    <name type="scientific">Phrynocephalus forsythii</name>
    <dbReference type="NCBI Taxonomy" id="171643"/>
    <lineage>
        <taxon>Eukaryota</taxon>
        <taxon>Metazoa</taxon>
        <taxon>Chordata</taxon>
        <taxon>Craniata</taxon>
        <taxon>Vertebrata</taxon>
        <taxon>Euteleostomi</taxon>
        <taxon>Lepidosauria</taxon>
        <taxon>Squamata</taxon>
        <taxon>Bifurcata</taxon>
        <taxon>Unidentata</taxon>
        <taxon>Episquamata</taxon>
        <taxon>Toxicofera</taxon>
        <taxon>Iguania</taxon>
        <taxon>Acrodonta</taxon>
        <taxon>Agamidae</taxon>
        <taxon>Agaminae</taxon>
        <taxon>Phrynocephalus</taxon>
    </lineage>
</organism>
<dbReference type="PANTHER" id="PTHR21625">
    <property type="entry name" value="NYD-SP28 PROTEIN"/>
    <property type="match status" value="1"/>
</dbReference>
<gene>
    <name evidence="9" type="ORF">JRQ81_005395</name>
</gene>
<dbReference type="GO" id="GO:0070286">
    <property type="term" value="P:axonemal dynein complex assembly"/>
    <property type="evidence" value="ECO:0007669"/>
    <property type="project" value="InterPro"/>
</dbReference>
<name>A0A9Q0Y5G0_9SAUR</name>
<keyword evidence="2" id="KW-0282">Flagellum</keyword>
<evidence type="ECO:0000256" key="7">
    <source>
        <dbReference type="SAM" id="MobiDB-lite"/>
    </source>
</evidence>
<keyword evidence="5" id="KW-0966">Cell projection</keyword>
<evidence type="ECO:0000313" key="10">
    <source>
        <dbReference type="Proteomes" id="UP001142489"/>
    </source>
</evidence>
<dbReference type="EMBL" id="JAPFRF010000002">
    <property type="protein sequence ID" value="KAJ7341374.1"/>
    <property type="molecule type" value="Genomic_DNA"/>
</dbReference>
<feature type="domain" description="Dynein regulatory complex protein 1/2 N-terminal" evidence="8">
    <location>
        <begin position="60"/>
        <end position="161"/>
    </location>
</feature>
<evidence type="ECO:0000256" key="1">
    <source>
        <dbReference type="ARBA" id="ARBA00004611"/>
    </source>
</evidence>
<evidence type="ECO:0000313" key="9">
    <source>
        <dbReference type="EMBL" id="KAJ7341374.1"/>
    </source>
</evidence>
<reference evidence="9" key="1">
    <citation type="journal article" date="2023" name="DNA Res.">
        <title>Chromosome-level genome assembly of Phrynocephalus forsythii using third-generation DNA sequencing and Hi-C analysis.</title>
        <authorList>
            <person name="Qi Y."/>
            <person name="Zhao W."/>
            <person name="Zhao Y."/>
            <person name="Niu C."/>
            <person name="Cao S."/>
            <person name="Zhang Y."/>
        </authorList>
    </citation>
    <scope>NUCLEOTIDE SEQUENCE</scope>
    <source>
        <tissue evidence="9">Muscle</tissue>
    </source>
</reference>
<dbReference type="InterPro" id="IPR039505">
    <property type="entry name" value="DRC1/2_N"/>
</dbReference>
<accession>A0A9Q0Y5G0</accession>
<evidence type="ECO:0000259" key="8">
    <source>
        <dbReference type="Pfam" id="PF14772"/>
    </source>
</evidence>
<feature type="coiled-coil region" evidence="6">
    <location>
        <begin position="67"/>
        <end position="101"/>
    </location>
</feature>
<feature type="compositionally biased region" description="Basic and acidic residues" evidence="7">
    <location>
        <begin position="20"/>
        <end position="42"/>
    </location>
</feature>
<dbReference type="InterPro" id="IPR039750">
    <property type="entry name" value="DRC1/DRC2"/>
</dbReference>
<comment type="subcellular location">
    <subcellularLocation>
        <location evidence="1">Cytoplasm</location>
        <location evidence="1">Cytoskeleton</location>
        <location evidence="1">Flagellum axoneme</location>
    </subcellularLocation>
</comment>
<sequence>MSGADSVEGADDEEALGEDSGAKKQVEEEQSRSHKQTEESRQRLAKLLIDGTQLVTNIQVAADCREAHRRSEEEELTRQRVEKLENEAKGNQDKFDEITSKWAATKEKIVPQELWEGLNQQQMLCALLIEEKNKLISELQQELKSKDDQYVKDLRRQAEDINLLLERMEEQIRNLLKNYRRELLQIEKAFELERRELLANNKNKWEQGMQTLNRQESIDRSIE</sequence>
<dbReference type="GO" id="GO:0005858">
    <property type="term" value="C:axonemal dynein complex"/>
    <property type="evidence" value="ECO:0007669"/>
    <property type="project" value="InterPro"/>
</dbReference>
<evidence type="ECO:0000256" key="4">
    <source>
        <dbReference type="ARBA" id="ARBA00023069"/>
    </source>
</evidence>
<feature type="compositionally biased region" description="Acidic residues" evidence="7">
    <location>
        <begin position="8"/>
        <end position="17"/>
    </location>
</feature>
<protein>
    <recommendedName>
        <fullName evidence="8">Dynein regulatory complex protein 1/2 N-terminal domain-containing protein</fullName>
    </recommendedName>
</protein>
<evidence type="ECO:0000256" key="2">
    <source>
        <dbReference type="ARBA" id="ARBA00022846"/>
    </source>
</evidence>
<dbReference type="OrthoDB" id="10260459at2759"/>
<evidence type="ECO:0000256" key="3">
    <source>
        <dbReference type="ARBA" id="ARBA00023054"/>
    </source>
</evidence>